<dbReference type="SUPFAM" id="SSF53822">
    <property type="entry name" value="Periplasmic binding protein-like I"/>
    <property type="match status" value="1"/>
</dbReference>
<organism evidence="4 5">
    <name type="scientific">Pseudo-nitzschia multistriata</name>
    <dbReference type="NCBI Taxonomy" id="183589"/>
    <lineage>
        <taxon>Eukaryota</taxon>
        <taxon>Sar</taxon>
        <taxon>Stramenopiles</taxon>
        <taxon>Ochrophyta</taxon>
        <taxon>Bacillariophyta</taxon>
        <taxon>Bacillariophyceae</taxon>
        <taxon>Bacillariophycidae</taxon>
        <taxon>Bacillariales</taxon>
        <taxon>Bacillariaceae</taxon>
        <taxon>Pseudo-nitzschia</taxon>
    </lineage>
</organism>
<dbReference type="InterPro" id="IPR028081">
    <property type="entry name" value="Leu-bd"/>
</dbReference>
<feature type="chain" id="PRO_5019223288" description="Leucine-binding protein domain-containing protein" evidence="2">
    <location>
        <begin position="38"/>
        <end position="502"/>
    </location>
</feature>
<name>A0A448Z010_9STRA</name>
<reference evidence="4 5" key="1">
    <citation type="submission" date="2019-01" db="EMBL/GenBank/DDBJ databases">
        <authorList>
            <person name="Ferrante I. M."/>
        </authorList>
    </citation>
    <scope>NUCLEOTIDE SEQUENCE [LARGE SCALE GENOMIC DNA]</scope>
    <source>
        <strain evidence="4 5">B856</strain>
    </source>
</reference>
<dbReference type="Gene3D" id="3.40.50.2300">
    <property type="match status" value="2"/>
</dbReference>
<evidence type="ECO:0000256" key="2">
    <source>
        <dbReference type="SAM" id="SignalP"/>
    </source>
</evidence>
<dbReference type="EMBL" id="CAACVS010000057">
    <property type="protein sequence ID" value="VEU35360.1"/>
    <property type="molecule type" value="Genomic_DNA"/>
</dbReference>
<keyword evidence="5" id="KW-1185">Reference proteome</keyword>
<dbReference type="AlphaFoldDB" id="A0A448Z010"/>
<dbReference type="InterPro" id="IPR028082">
    <property type="entry name" value="Peripla_BP_I"/>
</dbReference>
<sequence length="502" mass="54501">MPSQSHRSPSRMWRGMPWGVKATIQLLSILFVCMVDAAALEDSDGVVSLYRTIEEGTDCDFAGTMVIGNFFSLGPDDKFFALGSGQRTAFNIMIDHINRHKCGVRLDGLDGNYAIELRTYDDLGSTDGSSAVAYKLANDSSVDVLTAGYSSTLTQPYVEIAHNESDKLVLAPGAASTKVFLDKPLAFGMLPPTQKYLLQAVKALATISGAKTMATVWEDASFTRGVCAAAPGLAEQYGMTMTSMTEVVNTPNVTVLEPIAATLQAENPDVVITCVYDCAPWVRAMRKVGWSPKAQVFTVCVGQEKFSNEIGTDTAYLMGVTPWDASLQIEDAVTGWTPSEFASLYRTVLGEEETADVAYQSAMAGALISVLYQAVEAVGSFQDNGPELAEYISNNSFETMGGNFSFDENGQSMAPSLMVQYDAEQLVHTIYPLETASGPILYPMPSWDHRDCTLLSTCEQQADNITDYLPMGNVCNDEGICVCVRVSFRWVSKLRTEKTPTT</sequence>
<dbReference type="InterPro" id="IPR051010">
    <property type="entry name" value="BCAA_transport"/>
</dbReference>
<protein>
    <recommendedName>
        <fullName evidence="3">Leucine-binding protein domain-containing protein</fullName>
    </recommendedName>
</protein>
<feature type="domain" description="Leucine-binding protein" evidence="3">
    <location>
        <begin position="81"/>
        <end position="422"/>
    </location>
</feature>
<dbReference type="Pfam" id="PF13458">
    <property type="entry name" value="Peripla_BP_6"/>
    <property type="match status" value="1"/>
</dbReference>
<evidence type="ECO:0000259" key="3">
    <source>
        <dbReference type="Pfam" id="PF13458"/>
    </source>
</evidence>
<dbReference type="OrthoDB" id="48356at2759"/>
<proteinExistence type="predicted"/>
<gene>
    <name evidence="4" type="ORF">PSNMU_V1.4_AUG-EV-PASAV3_0020930</name>
</gene>
<evidence type="ECO:0000313" key="5">
    <source>
        <dbReference type="Proteomes" id="UP000291116"/>
    </source>
</evidence>
<dbReference type="PANTHER" id="PTHR30483:SF37">
    <property type="entry name" value="ABC TRANSPORTER SUBSTRATE-BINDING PROTEIN"/>
    <property type="match status" value="1"/>
</dbReference>
<accession>A0A448Z010</accession>
<feature type="signal peptide" evidence="2">
    <location>
        <begin position="1"/>
        <end position="37"/>
    </location>
</feature>
<keyword evidence="1 2" id="KW-0732">Signal</keyword>
<evidence type="ECO:0000256" key="1">
    <source>
        <dbReference type="ARBA" id="ARBA00022729"/>
    </source>
</evidence>
<dbReference type="PANTHER" id="PTHR30483">
    <property type="entry name" value="LEUCINE-SPECIFIC-BINDING PROTEIN"/>
    <property type="match status" value="1"/>
</dbReference>
<dbReference type="Proteomes" id="UP000291116">
    <property type="component" value="Unassembled WGS sequence"/>
</dbReference>
<evidence type="ECO:0000313" key="4">
    <source>
        <dbReference type="EMBL" id="VEU35360.1"/>
    </source>
</evidence>